<dbReference type="SMART" id="SM00382">
    <property type="entry name" value="AAA"/>
    <property type="match status" value="1"/>
</dbReference>
<evidence type="ECO:0000256" key="7">
    <source>
        <dbReference type="ARBA" id="ARBA00023136"/>
    </source>
</evidence>
<dbReference type="InterPro" id="IPR017871">
    <property type="entry name" value="ABC_transporter-like_CS"/>
</dbReference>
<dbReference type="AlphaFoldDB" id="A0A5Q2MEN3"/>
<dbReference type="RefSeq" id="WP_153652845.1">
    <property type="nucleotide sequence ID" value="NZ_WJWW01000002.1"/>
</dbReference>
<keyword evidence="9" id="KW-1185">Reference proteome</keyword>
<dbReference type="NCBIfam" id="TIGR01727">
    <property type="entry name" value="oligo_HPY"/>
    <property type="match status" value="1"/>
</dbReference>
<keyword evidence="4" id="KW-1003">Cell membrane</keyword>
<dbReference type="PROSITE" id="PS50893">
    <property type="entry name" value="ABC_TRANSPORTER_2"/>
    <property type="match status" value="1"/>
</dbReference>
<dbReference type="FunFam" id="3.40.50.300:FF:000016">
    <property type="entry name" value="Oligopeptide ABC transporter ATP-binding component"/>
    <property type="match status" value="1"/>
</dbReference>
<evidence type="ECO:0000256" key="2">
    <source>
        <dbReference type="ARBA" id="ARBA00005417"/>
    </source>
</evidence>
<evidence type="ECO:0000256" key="4">
    <source>
        <dbReference type="ARBA" id="ARBA00022475"/>
    </source>
</evidence>
<name>A0A5Q2MEN3_9ACTN</name>
<keyword evidence="6 8" id="KW-0067">ATP-binding</keyword>
<dbReference type="SUPFAM" id="SSF52540">
    <property type="entry name" value="P-loop containing nucleoside triphosphate hydrolases"/>
    <property type="match status" value="1"/>
</dbReference>
<dbReference type="EMBL" id="CP045737">
    <property type="protein sequence ID" value="QGG41577.1"/>
    <property type="molecule type" value="Genomic_DNA"/>
</dbReference>
<proteinExistence type="inferred from homology"/>
<dbReference type="InterPro" id="IPR050388">
    <property type="entry name" value="ABC_Ni/Peptide_Import"/>
</dbReference>
<dbReference type="InterPro" id="IPR013563">
    <property type="entry name" value="Oligopep_ABC_C"/>
</dbReference>
<keyword evidence="5" id="KW-0547">Nucleotide-binding</keyword>
<keyword evidence="7" id="KW-0472">Membrane</keyword>
<evidence type="ECO:0000256" key="1">
    <source>
        <dbReference type="ARBA" id="ARBA00004202"/>
    </source>
</evidence>
<dbReference type="GO" id="GO:0015833">
    <property type="term" value="P:peptide transport"/>
    <property type="evidence" value="ECO:0007669"/>
    <property type="project" value="InterPro"/>
</dbReference>
<evidence type="ECO:0000313" key="8">
    <source>
        <dbReference type="EMBL" id="QGG41577.1"/>
    </source>
</evidence>
<dbReference type="PANTHER" id="PTHR43297">
    <property type="entry name" value="OLIGOPEPTIDE TRANSPORT ATP-BINDING PROTEIN APPD"/>
    <property type="match status" value="1"/>
</dbReference>
<gene>
    <name evidence="8" type="ORF">GEV26_09515</name>
</gene>
<comment type="similarity">
    <text evidence="2">Belongs to the ABC transporter superfamily.</text>
</comment>
<keyword evidence="3" id="KW-0813">Transport</keyword>
<dbReference type="InterPro" id="IPR003439">
    <property type="entry name" value="ABC_transporter-like_ATP-bd"/>
</dbReference>
<evidence type="ECO:0000313" key="9">
    <source>
        <dbReference type="Proteomes" id="UP000392064"/>
    </source>
</evidence>
<dbReference type="InterPro" id="IPR003593">
    <property type="entry name" value="AAA+_ATPase"/>
</dbReference>
<dbReference type="GO" id="GO:0005886">
    <property type="term" value="C:plasma membrane"/>
    <property type="evidence" value="ECO:0007669"/>
    <property type="project" value="UniProtKB-SubCell"/>
</dbReference>
<dbReference type="Pfam" id="PF08352">
    <property type="entry name" value="oligo_HPY"/>
    <property type="match status" value="1"/>
</dbReference>
<evidence type="ECO:0000256" key="6">
    <source>
        <dbReference type="ARBA" id="ARBA00022840"/>
    </source>
</evidence>
<dbReference type="Pfam" id="PF00005">
    <property type="entry name" value="ABC_tran"/>
    <property type="match status" value="1"/>
</dbReference>
<comment type="subcellular location">
    <subcellularLocation>
        <location evidence="1">Cell membrane</location>
        <topology evidence="1">Peripheral membrane protein</topology>
    </subcellularLocation>
</comment>
<evidence type="ECO:0000256" key="5">
    <source>
        <dbReference type="ARBA" id="ARBA00022741"/>
    </source>
</evidence>
<dbReference type="PANTHER" id="PTHR43297:SF2">
    <property type="entry name" value="DIPEPTIDE TRANSPORT ATP-BINDING PROTEIN DPPD"/>
    <property type="match status" value="1"/>
</dbReference>
<sequence>MTAIAAETPVQTTGNVLSVKDLSVEFHTEEGWVRVVDNVNLSLGAGMTLGLVGESGSGKTVTSLAIMGLIAGKNTRLTGSVKLLGRELVGLSEGELSHLRGSEMAMVFQEPRRSLDPAFTVGDQIAEVIRRHEGVSRKDAFAQAVEMLEKVGIPDAKSRAKAYPHQFSGGMCQRVMLAIALACKPKLLIADEPTTALDVTVQKEMLALMNQLQADFDVSILFITHDLGVVAEMCDDVNVMYAGQVVESTGLYELFETPQHPYTEGLLAAIPESVPRGGRLRSIPGAVPAPREWPVSCRFFARCAHAVPGRCDEGPVDLAMVQPGHAVRCVRAGELELKGIV</sequence>
<evidence type="ECO:0000256" key="3">
    <source>
        <dbReference type="ARBA" id="ARBA00022448"/>
    </source>
</evidence>
<reference evidence="8 9" key="1">
    <citation type="submission" date="2019-11" db="EMBL/GenBank/DDBJ databases">
        <authorList>
            <person name="Li J."/>
        </authorList>
    </citation>
    <scope>NUCLEOTIDE SEQUENCE [LARGE SCALE GENOMIC DNA]</scope>
    <source>
        <strain evidence="8 9">MF47</strain>
    </source>
</reference>
<dbReference type="Gene3D" id="3.40.50.300">
    <property type="entry name" value="P-loop containing nucleotide triphosphate hydrolases"/>
    <property type="match status" value="1"/>
</dbReference>
<dbReference type="PROSITE" id="PS00211">
    <property type="entry name" value="ABC_TRANSPORTER_1"/>
    <property type="match status" value="1"/>
</dbReference>
<dbReference type="KEGG" id="aef:GEV26_09515"/>
<dbReference type="GO" id="GO:0005524">
    <property type="term" value="F:ATP binding"/>
    <property type="evidence" value="ECO:0007669"/>
    <property type="project" value="UniProtKB-KW"/>
</dbReference>
<protein>
    <submittedName>
        <fullName evidence="8">ATP-binding cassette domain-containing protein</fullName>
    </submittedName>
</protein>
<dbReference type="CDD" id="cd03257">
    <property type="entry name" value="ABC_NikE_OppD_transporters"/>
    <property type="match status" value="1"/>
</dbReference>
<dbReference type="GO" id="GO:0016887">
    <property type="term" value="F:ATP hydrolysis activity"/>
    <property type="evidence" value="ECO:0007669"/>
    <property type="project" value="InterPro"/>
</dbReference>
<dbReference type="InterPro" id="IPR027417">
    <property type="entry name" value="P-loop_NTPase"/>
</dbReference>
<accession>A0A5Q2MEN3</accession>
<organism evidence="8 9">
    <name type="scientific">Aeromicrobium yanjiei</name>
    <dbReference type="NCBI Taxonomy" id="2662028"/>
    <lineage>
        <taxon>Bacteria</taxon>
        <taxon>Bacillati</taxon>
        <taxon>Actinomycetota</taxon>
        <taxon>Actinomycetes</taxon>
        <taxon>Propionibacteriales</taxon>
        <taxon>Nocardioidaceae</taxon>
        <taxon>Aeromicrobium</taxon>
    </lineage>
</organism>
<dbReference type="Proteomes" id="UP000392064">
    <property type="component" value="Chromosome"/>
</dbReference>